<name>A0A1I1I2K4_9FLAO</name>
<sequence>MKNKLFGILFCFVFAGIYSQESRKDWSEGNLTWDDFKEREISFENSISELKYVIGYTPSKEKVNDTVIFRLQSFCYSDTQLSWVKPDFKTAQNLQYNQVIFNIAELYRRKLQYDLDHLGSYFSAETVFQNQYEALNNEVEIFQNQSRNGRDPEIVKEWAANIEDRLTIYENSSIPKYEKANFGMGLHVGAAYSFRNESIKEHFDNSIGFNFGFDFSFKNSIFYINMILSGGNVDQAYSGRTYWEEELDYTLALLDFSYGYAIVDNPKFKIAPFAGLAITEFSENDYDGEDSDLIITDYNFLLGLNVDYKIRKKLNTIPNVFLSRRNITETSIRSRLFVSRNDFYEDLSGYSVNLSIAISWYFRLLK</sequence>
<dbReference type="InterPro" id="IPR036709">
    <property type="entry name" value="Autotransporte_beta_dom_sf"/>
</dbReference>
<proteinExistence type="predicted"/>
<dbReference type="RefSeq" id="WP_092542033.1">
    <property type="nucleotide sequence ID" value="NZ_FOKV01000003.1"/>
</dbReference>
<dbReference type="SUPFAM" id="SSF103515">
    <property type="entry name" value="Autotransporter"/>
    <property type="match status" value="1"/>
</dbReference>
<dbReference type="AlphaFoldDB" id="A0A1I1I2K4"/>
<evidence type="ECO:0000313" key="2">
    <source>
        <dbReference type="Proteomes" id="UP000199438"/>
    </source>
</evidence>
<gene>
    <name evidence="1" type="ORF">SAMN04487907_103262</name>
</gene>
<keyword evidence="2" id="KW-1185">Reference proteome</keyword>
<dbReference type="OrthoDB" id="865722at2"/>
<accession>A0A1I1I2K4</accession>
<evidence type="ECO:0008006" key="3">
    <source>
        <dbReference type="Google" id="ProtNLM"/>
    </source>
</evidence>
<protein>
    <recommendedName>
        <fullName evidence="3">Outer membrane protein beta-barrel domain-containing protein</fullName>
    </recommendedName>
</protein>
<evidence type="ECO:0000313" key="1">
    <source>
        <dbReference type="EMBL" id="SFC30386.1"/>
    </source>
</evidence>
<organism evidence="1 2">
    <name type="scientific">Zunongwangia mangrovi</name>
    <dbReference type="NCBI Taxonomy" id="1334022"/>
    <lineage>
        <taxon>Bacteria</taxon>
        <taxon>Pseudomonadati</taxon>
        <taxon>Bacteroidota</taxon>
        <taxon>Flavobacteriia</taxon>
        <taxon>Flavobacteriales</taxon>
        <taxon>Flavobacteriaceae</taxon>
        <taxon>Zunongwangia</taxon>
    </lineage>
</organism>
<reference evidence="2" key="1">
    <citation type="submission" date="2016-10" db="EMBL/GenBank/DDBJ databases">
        <authorList>
            <person name="Varghese N."/>
            <person name="Submissions S."/>
        </authorList>
    </citation>
    <scope>NUCLEOTIDE SEQUENCE [LARGE SCALE GENOMIC DNA]</scope>
    <source>
        <strain evidence="2">DSM 24499</strain>
    </source>
</reference>
<dbReference type="Proteomes" id="UP000199438">
    <property type="component" value="Unassembled WGS sequence"/>
</dbReference>
<dbReference type="STRING" id="1334022.SAMN04487907_103262"/>
<dbReference type="EMBL" id="FOKV01000003">
    <property type="protein sequence ID" value="SFC30386.1"/>
    <property type="molecule type" value="Genomic_DNA"/>
</dbReference>